<sequence>MLNETPDEADIYGAALPLEYESDLDPLLARIGGARCVLLGAASHGTHEYYAWRAALTRRLIAEHGFSFVAVEWDWRDCRQIRRSVTGTPEAPQDPRRVLEARRRWPAWVWANEETARFCRWLREHNLAHNSELPPHRRVGFYGLDVYGLWESLHTVHAYLTEHHPDYLGIARNAYRCFDPYGENPQVYAWKSRLVPEGCEAEALELLTGLRRTAGSDAVAEELDVEKNAEAGAARYYRAMLEGGPQAWNLRDAHMADTLDRLLALHGPRARAVVWAHNTHVGDARATAMADSGMVSLGQLVRERHGRDRVAVVGFAGGHGNVIAASHWDGPMETMPVPAPMHGSLEELLMREVELDQALFVFADGPDQPWLTARRGHRAIGVVYDPDRDHRQFVPTTLADRYDALCWFSWTSPLSPLHPQPVRRGEAQTLPA</sequence>
<reference evidence="1 2" key="1">
    <citation type="journal article" date="2011" name="Stand. Genomic Sci.">
        <title>Complete genome sequence of Thermomonospora curvata type strain (B9).</title>
        <authorList>
            <person name="Chertkov O."/>
            <person name="Sikorski J."/>
            <person name="Nolan M."/>
            <person name="Lapidus A."/>
            <person name="Lucas S."/>
            <person name="Del Rio T.G."/>
            <person name="Tice H."/>
            <person name="Cheng J.F."/>
            <person name="Goodwin L."/>
            <person name="Pitluck S."/>
            <person name="Liolios K."/>
            <person name="Ivanova N."/>
            <person name="Mavromatis K."/>
            <person name="Mikhailova N."/>
            <person name="Ovchinnikova G."/>
            <person name="Pati A."/>
            <person name="Chen A."/>
            <person name="Palaniappan K."/>
            <person name="Djao O.D."/>
            <person name="Land M."/>
            <person name="Hauser L."/>
            <person name="Chang Y.J."/>
            <person name="Jeffries C.D."/>
            <person name="Brettin T."/>
            <person name="Han C."/>
            <person name="Detter J.C."/>
            <person name="Rohde M."/>
            <person name="Goker M."/>
            <person name="Woyke T."/>
            <person name="Bristow J."/>
            <person name="Eisen J.A."/>
            <person name="Markowitz V."/>
            <person name="Hugenholtz P."/>
            <person name="Klenk H.P."/>
            <person name="Kyrpides N.C."/>
        </authorList>
    </citation>
    <scope>NUCLEOTIDE SEQUENCE [LARGE SCALE GENOMIC DNA]</scope>
    <source>
        <strain evidence="2">ATCC 19995 / DSM 43183 / JCM 3096 / KCTC 9072 / NBRC 15933 / NCIMB 10081 / Henssen B9</strain>
    </source>
</reference>
<dbReference type="CDD" id="cd14728">
    <property type="entry name" value="Ere-like"/>
    <property type="match status" value="1"/>
</dbReference>
<gene>
    <name evidence="1" type="ordered locus">Tcur_3145</name>
</gene>
<dbReference type="PIRSF" id="PIRSF036794">
    <property type="entry name" value="UCP_erythr_ester"/>
    <property type="match status" value="1"/>
</dbReference>
<dbReference type="STRING" id="471852.Tcur_3145"/>
<dbReference type="PANTHER" id="PTHR31299:SF0">
    <property type="entry name" value="ESTERASE, PUTATIVE (AFU_ORTHOLOGUE AFUA_1G05850)-RELATED"/>
    <property type="match status" value="1"/>
</dbReference>
<dbReference type="AlphaFoldDB" id="D1A9K0"/>
<dbReference type="OrthoDB" id="9810066at2"/>
<dbReference type="Proteomes" id="UP000001918">
    <property type="component" value="Chromosome"/>
</dbReference>
<dbReference type="InterPro" id="IPR007815">
    <property type="entry name" value="Emycin_Estase"/>
</dbReference>
<dbReference type="EMBL" id="CP001738">
    <property type="protein sequence ID" value="ACY98686.1"/>
    <property type="molecule type" value="Genomic_DNA"/>
</dbReference>
<dbReference type="PANTHER" id="PTHR31299">
    <property type="entry name" value="ESTERASE, PUTATIVE (AFU_ORTHOLOGUE AFUA_1G05850)-RELATED"/>
    <property type="match status" value="1"/>
</dbReference>
<dbReference type="Gene3D" id="3.30.1870.10">
    <property type="entry name" value="EreA-like, domain 2"/>
    <property type="match status" value="1"/>
</dbReference>
<dbReference type="eggNOG" id="COG2312">
    <property type="taxonomic scope" value="Bacteria"/>
</dbReference>
<organism evidence="1 2">
    <name type="scientific">Thermomonospora curvata (strain ATCC 19995 / DSM 43183 / JCM 3096 / KCTC 9072 / NBRC 15933 / NCIMB 10081 / Henssen B9)</name>
    <dbReference type="NCBI Taxonomy" id="471852"/>
    <lineage>
        <taxon>Bacteria</taxon>
        <taxon>Bacillati</taxon>
        <taxon>Actinomycetota</taxon>
        <taxon>Actinomycetes</taxon>
        <taxon>Streptosporangiales</taxon>
        <taxon>Thermomonosporaceae</taxon>
        <taxon>Thermomonospora</taxon>
    </lineage>
</organism>
<dbReference type="Pfam" id="PF05139">
    <property type="entry name" value="Erythro_esteras"/>
    <property type="match status" value="1"/>
</dbReference>
<dbReference type="Gene3D" id="3.40.1660.10">
    <property type="entry name" value="EreA-like (biosynthetic domain)"/>
    <property type="match status" value="1"/>
</dbReference>
<dbReference type="InterPro" id="IPR052036">
    <property type="entry name" value="Hydrolase/PRTase-associated"/>
</dbReference>
<accession>D1A9K0</accession>
<dbReference type="GO" id="GO:0046677">
    <property type="term" value="P:response to antibiotic"/>
    <property type="evidence" value="ECO:0007669"/>
    <property type="project" value="InterPro"/>
</dbReference>
<evidence type="ECO:0000313" key="2">
    <source>
        <dbReference type="Proteomes" id="UP000001918"/>
    </source>
</evidence>
<proteinExistence type="predicted"/>
<evidence type="ECO:0000313" key="1">
    <source>
        <dbReference type="EMBL" id="ACY98686.1"/>
    </source>
</evidence>
<name>D1A9K0_THECD</name>
<dbReference type="SUPFAM" id="SSF159501">
    <property type="entry name" value="EreA/ChaN-like"/>
    <property type="match status" value="1"/>
</dbReference>
<dbReference type="InterPro" id="IPR014622">
    <property type="entry name" value="UCP036794_erythomycin"/>
</dbReference>
<protein>
    <submittedName>
        <fullName evidence="1">Erythromycin esterase</fullName>
    </submittedName>
</protein>
<dbReference type="RefSeq" id="WP_012853470.1">
    <property type="nucleotide sequence ID" value="NC_013510.1"/>
</dbReference>
<dbReference type="HOGENOM" id="CLU_026490_1_0_11"/>
<dbReference type="Gene3D" id="1.20.1440.30">
    <property type="entry name" value="Biosynthetic Protein domain"/>
    <property type="match status" value="1"/>
</dbReference>
<keyword evidence="2" id="KW-1185">Reference proteome</keyword>
<dbReference type="KEGG" id="tcu:Tcur_3145"/>